<dbReference type="KEGG" id="samy:DB32_007957"/>
<protein>
    <submittedName>
        <fullName evidence="6">Gamma-tocopherol methyltransferase</fullName>
    </submittedName>
</protein>
<keyword evidence="2 6" id="KW-0489">Methyltransferase</keyword>
<dbReference type="Pfam" id="PF02353">
    <property type="entry name" value="CMAS"/>
    <property type="match status" value="1"/>
</dbReference>
<dbReference type="SUPFAM" id="SSF53335">
    <property type="entry name" value="S-adenosyl-L-methionine-dependent methyltransferases"/>
    <property type="match status" value="1"/>
</dbReference>
<dbReference type="GO" id="GO:0008168">
    <property type="term" value="F:methyltransferase activity"/>
    <property type="evidence" value="ECO:0007669"/>
    <property type="project" value="UniProtKB-KW"/>
</dbReference>
<keyword evidence="5" id="KW-0443">Lipid metabolism</keyword>
<dbReference type="RefSeq" id="WP_053237743.1">
    <property type="nucleotide sequence ID" value="NZ_CP011125.1"/>
</dbReference>
<dbReference type="GO" id="GO:0032259">
    <property type="term" value="P:methylation"/>
    <property type="evidence" value="ECO:0007669"/>
    <property type="project" value="UniProtKB-KW"/>
</dbReference>
<evidence type="ECO:0000256" key="4">
    <source>
        <dbReference type="ARBA" id="ARBA00022691"/>
    </source>
</evidence>
<keyword evidence="7" id="KW-1185">Reference proteome</keyword>
<dbReference type="AlphaFoldDB" id="A0A0F6W9I8"/>
<dbReference type="CDD" id="cd02440">
    <property type="entry name" value="AdoMet_MTases"/>
    <property type="match status" value="1"/>
</dbReference>
<dbReference type="OrthoDB" id="9789575at2"/>
<sequence length="268" mass="29423">MTSRASFAGSRAEHHYDLRGTDALPTDGPDPVVNMGLWRARPATLHAANLALFDRVIELAEIRGGTRVLDVGCGFGTAAMRVAERTDAAQIVGINVSTVQLRTAYELTRARGLEQRVAFVAASATALPFADASVDHLVSIEAAFHFDTRDAFFREAHRVLRPGGTLALADLVITPPRNRVQEAMLVQLSRALAFPLGNAYGLPEYAARVARAGLVVEHAESIAHDVVPAFRRWMLRHSWRHRALAADLAAWPYLVYPWDYALVRAVRP</sequence>
<dbReference type="PANTHER" id="PTHR43667:SF1">
    <property type="entry name" value="CYCLOPROPANE-FATTY-ACYL-PHOSPHOLIPID SYNTHASE"/>
    <property type="match status" value="1"/>
</dbReference>
<evidence type="ECO:0000313" key="7">
    <source>
        <dbReference type="Proteomes" id="UP000034883"/>
    </source>
</evidence>
<organism evidence="6 7">
    <name type="scientific">Sandaracinus amylolyticus</name>
    <dbReference type="NCBI Taxonomy" id="927083"/>
    <lineage>
        <taxon>Bacteria</taxon>
        <taxon>Pseudomonadati</taxon>
        <taxon>Myxococcota</taxon>
        <taxon>Polyangia</taxon>
        <taxon>Polyangiales</taxon>
        <taxon>Sandaracinaceae</taxon>
        <taxon>Sandaracinus</taxon>
    </lineage>
</organism>
<accession>A0A0F6W9I8</accession>
<dbReference type="Proteomes" id="UP000034883">
    <property type="component" value="Chromosome"/>
</dbReference>
<reference evidence="6 7" key="1">
    <citation type="submission" date="2015-03" db="EMBL/GenBank/DDBJ databases">
        <title>Genome assembly of Sandaracinus amylolyticus DSM 53668.</title>
        <authorList>
            <person name="Sharma G."/>
            <person name="Subramanian S."/>
        </authorList>
    </citation>
    <scope>NUCLEOTIDE SEQUENCE [LARGE SCALE GENOMIC DNA]</scope>
    <source>
        <strain evidence="6 7">DSM 53668</strain>
    </source>
</reference>
<evidence type="ECO:0000256" key="1">
    <source>
        <dbReference type="ARBA" id="ARBA00010815"/>
    </source>
</evidence>
<evidence type="ECO:0000256" key="3">
    <source>
        <dbReference type="ARBA" id="ARBA00022679"/>
    </source>
</evidence>
<dbReference type="EMBL" id="CP011125">
    <property type="protein sequence ID" value="AKF10808.1"/>
    <property type="molecule type" value="Genomic_DNA"/>
</dbReference>
<keyword evidence="4" id="KW-0949">S-adenosyl-L-methionine</keyword>
<gene>
    <name evidence="6" type="ORF">DB32_007957</name>
</gene>
<evidence type="ECO:0000256" key="2">
    <source>
        <dbReference type="ARBA" id="ARBA00022603"/>
    </source>
</evidence>
<evidence type="ECO:0000313" key="6">
    <source>
        <dbReference type="EMBL" id="AKF10808.1"/>
    </source>
</evidence>
<comment type="similarity">
    <text evidence="1">Belongs to the CFA/CMAS family.</text>
</comment>
<dbReference type="STRING" id="927083.DB32_007957"/>
<dbReference type="PANTHER" id="PTHR43667">
    <property type="entry name" value="CYCLOPROPANE-FATTY-ACYL-PHOSPHOLIPID SYNTHASE"/>
    <property type="match status" value="1"/>
</dbReference>
<dbReference type="InterPro" id="IPR050723">
    <property type="entry name" value="CFA/CMAS"/>
</dbReference>
<proteinExistence type="inferred from homology"/>
<evidence type="ECO:0000256" key="5">
    <source>
        <dbReference type="ARBA" id="ARBA00023098"/>
    </source>
</evidence>
<name>A0A0F6W9I8_9BACT</name>
<dbReference type="GO" id="GO:0006629">
    <property type="term" value="P:lipid metabolic process"/>
    <property type="evidence" value="ECO:0007669"/>
    <property type="project" value="UniProtKB-KW"/>
</dbReference>
<dbReference type="Gene3D" id="3.40.50.150">
    <property type="entry name" value="Vaccinia Virus protein VP39"/>
    <property type="match status" value="1"/>
</dbReference>
<keyword evidence="3 6" id="KW-0808">Transferase</keyword>
<dbReference type="InterPro" id="IPR029063">
    <property type="entry name" value="SAM-dependent_MTases_sf"/>
</dbReference>